<proteinExistence type="predicted"/>
<feature type="compositionally biased region" description="Low complexity" evidence="5">
    <location>
        <begin position="169"/>
        <end position="183"/>
    </location>
</feature>
<evidence type="ECO:0000256" key="2">
    <source>
        <dbReference type="ARBA" id="ARBA00022692"/>
    </source>
</evidence>
<dbReference type="SMART" id="SM01158">
    <property type="entry name" value="DUF1741"/>
    <property type="match status" value="1"/>
</dbReference>
<dbReference type="Pfam" id="PF08427">
    <property type="entry name" value="ARMH3_C"/>
    <property type="match status" value="1"/>
</dbReference>
<feature type="domain" description="Armadillo-like helical" evidence="6">
    <location>
        <begin position="453"/>
        <end position="682"/>
    </location>
</feature>
<keyword evidence="8" id="KW-1185">Reference proteome</keyword>
<comment type="subcellular location">
    <subcellularLocation>
        <location evidence="1">Membrane</location>
    </subcellularLocation>
</comment>
<accession>A0ABY6S908</accession>
<evidence type="ECO:0000256" key="1">
    <source>
        <dbReference type="ARBA" id="ARBA00004370"/>
    </source>
</evidence>
<protein>
    <recommendedName>
        <fullName evidence="6">Armadillo-like helical domain-containing protein</fullName>
    </recommendedName>
</protein>
<reference evidence="7" key="1">
    <citation type="submission" date="2018-02" db="EMBL/GenBank/DDBJ databases">
        <authorList>
            <person name="Silar P."/>
        </authorList>
    </citation>
    <scope>NUCLEOTIDE SEQUENCE [LARGE SCALE GENOMIC DNA]</scope>
    <source>
        <strain evidence="7">T</strain>
    </source>
</reference>
<keyword evidence="4" id="KW-0472">Membrane</keyword>
<dbReference type="PANTHER" id="PTHR13608">
    <property type="entry name" value="ARMADILLO-LIKE HELICAL DOMAIN-CONTAINING PROTEIN 3"/>
    <property type="match status" value="1"/>
</dbReference>
<keyword evidence="2" id="KW-0812">Transmembrane</keyword>
<evidence type="ECO:0000256" key="3">
    <source>
        <dbReference type="ARBA" id="ARBA00022989"/>
    </source>
</evidence>
<feature type="region of interest" description="Disordered" evidence="5">
    <location>
        <begin position="155"/>
        <end position="187"/>
    </location>
</feature>
<evidence type="ECO:0000313" key="8">
    <source>
        <dbReference type="Proteomes" id="UP000280685"/>
    </source>
</evidence>
<dbReference type="Proteomes" id="UP000280685">
    <property type="component" value="Chromosome 3"/>
</dbReference>
<dbReference type="EMBL" id="LR026966">
    <property type="protein sequence ID" value="VBB78598.1"/>
    <property type="molecule type" value="Genomic_DNA"/>
</dbReference>
<evidence type="ECO:0000256" key="5">
    <source>
        <dbReference type="SAM" id="MobiDB-lite"/>
    </source>
</evidence>
<name>A0ABY6S908_PODCO</name>
<evidence type="ECO:0000259" key="6">
    <source>
        <dbReference type="SMART" id="SM01158"/>
    </source>
</evidence>
<dbReference type="InterPro" id="IPR013636">
    <property type="entry name" value="ARMH3_C"/>
</dbReference>
<evidence type="ECO:0000313" key="7">
    <source>
        <dbReference type="EMBL" id="VBB78598.1"/>
    </source>
</evidence>
<dbReference type="PANTHER" id="PTHR13608:SF3">
    <property type="entry name" value="ARMADILLO-LIKE HELICAL DOMAIN-CONTAINING PROTEIN 3"/>
    <property type="match status" value="1"/>
</dbReference>
<keyword evidence="3" id="KW-1133">Transmembrane helix</keyword>
<dbReference type="InterPro" id="IPR039868">
    <property type="entry name" value="ARMD3-like"/>
</dbReference>
<organism evidence="7 8">
    <name type="scientific">Podospora comata</name>
    <dbReference type="NCBI Taxonomy" id="48703"/>
    <lineage>
        <taxon>Eukaryota</taxon>
        <taxon>Fungi</taxon>
        <taxon>Dikarya</taxon>
        <taxon>Ascomycota</taxon>
        <taxon>Pezizomycotina</taxon>
        <taxon>Sordariomycetes</taxon>
        <taxon>Sordariomycetidae</taxon>
        <taxon>Sordariales</taxon>
        <taxon>Podosporaceae</taxon>
        <taxon>Podospora</taxon>
    </lineage>
</organism>
<sequence>MEPSPLTHQPRPEVFQPKIVRLYEALFKDDEDAPVEKPEGFWKEFFLLRPDRASLKRMLDETPVGDLLHLSTQTRQLFIKAVQALRRPYGVGDLHALDTLSTFMTCVLAKRYTNPSSDIIEVLAGLDQIDTVFGDFVAALEGLIRNGRGPGVECCPHGVGHAQDKRQPADGQEPQQQQQQLQPKGKSNCTYTADLQQRAVELALAVSSGAYQTSLLTYFIQRDLFPAIISCIQSQSSLETSGDETRITRPFMLLGLLANYNKFEFQNPYQMRLNDFVNERVIKDIVKGVGKTCQKLRDQYIDVQEDLPEGWTLANTLNKIGLGAIAPGGKPPPKPVYDADTAKRMFAELPGEEAAVLLATYDFSHANKLFSLELVTGAPRSEKGEDSPFAKFISLTSYLLQHAHLSQRTTLYCHLNLMVFRLLIEDPVLCKRMCSDESKVLVRLCRQRSPYLPLVRSERVIATAVMDTMIDAINHNLRRRLDVGLYTLCVGILLRVISYMSRSRTRLQYHWADLFRSLLSLIRFLTTYASDLKGLSHINTLLDHVVNLLALGLSAGETFLPTPAAYDDLFYKVVETGEVLVKFRDTYGLANRASNSIDTLVSVSVHYKEMLGTDGSKAVKGKRTGGQLTSLQVAEVIKQGYETLSIQAKEGLDSWEKYREADERTLLKKMGRQAVGDVGALISR</sequence>
<gene>
    <name evidence="7" type="ORF">PODCO_310750</name>
</gene>
<evidence type="ECO:0000256" key="4">
    <source>
        <dbReference type="ARBA" id="ARBA00023136"/>
    </source>
</evidence>